<dbReference type="RefSeq" id="XP_001585890.1">
    <property type="nucleotide sequence ID" value="XM_001585840.1"/>
</dbReference>
<dbReference type="GeneID" id="5481956"/>
<name>A7F5V4_SCLS1</name>
<dbReference type="AlphaFoldDB" id="A7F5V4"/>
<evidence type="ECO:0000313" key="2">
    <source>
        <dbReference type="Proteomes" id="UP000001312"/>
    </source>
</evidence>
<keyword evidence="2" id="KW-1185">Reference proteome</keyword>
<accession>A7F5V4</accession>
<proteinExistence type="predicted"/>
<dbReference type="Proteomes" id="UP000001312">
    <property type="component" value="Unassembled WGS sequence"/>
</dbReference>
<dbReference type="HOGENOM" id="CLU_2759353_0_0_1"/>
<gene>
    <name evidence="1" type="ORF">SS1G_12982</name>
</gene>
<sequence length="70" mass="7883">MGHGIAWHGLTYRLPKEPALKSLGTCLERYKLRRSVLRTNGIKRQHGKSQHYADPNPAKLVGTINEFGVD</sequence>
<dbReference type="KEGG" id="ssl:SS1G_12982"/>
<dbReference type="InParanoid" id="A7F5V4"/>
<organism evidence="1 2">
    <name type="scientific">Sclerotinia sclerotiorum (strain ATCC 18683 / 1980 / Ss-1)</name>
    <name type="common">White mold</name>
    <name type="synonym">Whetzelinia sclerotiorum</name>
    <dbReference type="NCBI Taxonomy" id="665079"/>
    <lineage>
        <taxon>Eukaryota</taxon>
        <taxon>Fungi</taxon>
        <taxon>Dikarya</taxon>
        <taxon>Ascomycota</taxon>
        <taxon>Pezizomycotina</taxon>
        <taxon>Leotiomycetes</taxon>
        <taxon>Helotiales</taxon>
        <taxon>Sclerotiniaceae</taxon>
        <taxon>Sclerotinia</taxon>
    </lineage>
</organism>
<dbReference type="EMBL" id="CH476643">
    <property type="protein sequence ID" value="EDN98125.1"/>
    <property type="molecule type" value="Genomic_DNA"/>
</dbReference>
<evidence type="ECO:0000313" key="1">
    <source>
        <dbReference type="EMBL" id="EDN98125.1"/>
    </source>
</evidence>
<protein>
    <submittedName>
        <fullName evidence="1">Uncharacterized protein</fullName>
    </submittedName>
</protein>
<reference evidence="2" key="1">
    <citation type="journal article" date="2011" name="PLoS Genet.">
        <title>Genomic analysis of the necrotrophic fungal pathogens Sclerotinia sclerotiorum and Botrytis cinerea.</title>
        <authorList>
            <person name="Amselem J."/>
            <person name="Cuomo C.A."/>
            <person name="van Kan J.A."/>
            <person name="Viaud M."/>
            <person name="Benito E.P."/>
            <person name="Couloux A."/>
            <person name="Coutinho P.M."/>
            <person name="de Vries R.P."/>
            <person name="Dyer P.S."/>
            <person name="Fillinger S."/>
            <person name="Fournier E."/>
            <person name="Gout L."/>
            <person name="Hahn M."/>
            <person name="Kohn L."/>
            <person name="Lapalu N."/>
            <person name="Plummer K.M."/>
            <person name="Pradier J.M."/>
            <person name="Quevillon E."/>
            <person name="Sharon A."/>
            <person name="Simon A."/>
            <person name="ten Have A."/>
            <person name="Tudzynski B."/>
            <person name="Tudzynski P."/>
            <person name="Wincker P."/>
            <person name="Andrew M."/>
            <person name="Anthouard V."/>
            <person name="Beever R.E."/>
            <person name="Beffa R."/>
            <person name="Benoit I."/>
            <person name="Bouzid O."/>
            <person name="Brault B."/>
            <person name="Chen Z."/>
            <person name="Choquer M."/>
            <person name="Collemare J."/>
            <person name="Cotton P."/>
            <person name="Danchin E.G."/>
            <person name="Da Silva C."/>
            <person name="Gautier A."/>
            <person name="Giraud C."/>
            <person name="Giraud T."/>
            <person name="Gonzalez C."/>
            <person name="Grossetete S."/>
            <person name="Guldener U."/>
            <person name="Henrissat B."/>
            <person name="Howlett B.J."/>
            <person name="Kodira C."/>
            <person name="Kretschmer M."/>
            <person name="Lappartient A."/>
            <person name="Leroch M."/>
            <person name="Levis C."/>
            <person name="Mauceli E."/>
            <person name="Neuveglise C."/>
            <person name="Oeser B."/>
            <person name="Pearson M."/>
            <person name="Poulain J."/>
            <person name="Poussereau N."/>
            <person name="Quesneville H."/>
            <person name="Rascle C."/>
            <person name="Schumacher J."/>
            <person name="Segurens B."/>
            <person name="Sexton A."/>
            <person name="Silva E."/>
            <person name="Sirven C."/>
            <person name="Soanes D.M."/>
            <person name="Talbot N.J."/>
            <person name="Templeton M."/>
            <person name="Yandava C."/>
            <person name="Yarden O."/>
            <person name="Zeng Q."/>
            <person name="Rollins J.A."/>
            <person name="Lebrun M.H."/>
            <person name="Dickman M."/>
        </authorList>
    </citation>
    <scope>NUCLEOTIDE SEQUENCE [LARGE SCALE GENOMIC DNA]</scope>
    <source>
        <strain evidence="2">ATCC 18683 / 1980 / Ss-1</strain>
    </source>
</reference>